<reference evidence="2" key="1">
    <citation type="journal article" date="2019" name="Int. J. Syst. Evol. Microbiol.">
        <title>The Global Catalogue of Microorganisms (GCM) 10K type strain sequencing project: providing services to taxonomists for standard genome sequencing and annotation.</title>
        <authorList>
            <consortium name="The Broad Institute Genomics Platform"/>
            <consortium name="The Broad Institute Genome Sequencing Center for Infectious Disease"/>
            <person name="Wu L."/>
            <person name="Ma J."/>
        </authorList>
    </citation>
    <scope>NUCLEOTIDE SEQUENCE [LARGE SCALE GENOMIC DNA]</scope>
    <source>
        <strain evidence="2">JCM 18302</strain>
    </source>
</reference>
<gene>
    <name evidence="1" type="ORF">GCM10023320_42950</name>
</gene>
<dbReference type="Proteomes" id="UP001500804">
    <property type="component" value="Unassembled WGS sequence"/>
</dbReference>
<evidence type="ECO:0000313" key="1">
    <source>
        <dbReference type="EMBL" id="GAA5126694.1"/>
    </source>
</evidence>
<comment type="caution">
    <text evidence="1">The sequence shown here is derived from an EMBL/GenBank/DDBJ whole genome shotgun (WGS) entry which is preliminary data.</text>
</comment>
<protein>
    <submittedName>
        <fullName evidence="1">Uncharacterized protein</fullName>
    </submittedName>
</protein>
<keyword evidence="2" id="KW-1185">Reference proteome</keyword>
<dbReference type="EMBL" id="BAABJO010000015">
    <property type="protein sequence ID" value="GAA5126694.1"/>
    <property type="molecule type" value="Genomic_DNA"/>
</dbReference>
<proteinExistence type="predicted"/>
<evidence type="ECO:0000313" key="2">
    <source>
        <dbReference type="Proteomes" id="UP001500804"/>
    </source>
</evidence>
<name>A0ABP9NM06_9PSEU</name>
<sequence length="69" mass="7268">MNAAHALRSHFYGGSYAQLMAEVLNVSTATPTRETGLRLDTISHPIEDVVMIFGGRCPASSSPTPPAPA</sequence>
<accession>A0ABP9NM06</accession>
<organism evidence="1 2">
    <name type="scientific">Pseudonocardia adelaidensis</name>
    <dbReference type="NCBI Taxonomy" id="648754"/>
    <lineage>
        <taxon>Bacteria</taxon>
        <taxon>Bacillati</taxon>
        <taxon>Actinomycetota</taxon>
        <taxon>Actinomycetes</taxon>
        <taxon>Pseudonocardiales</taxon>
        <taxon>Pseudonocardiaceae</taxon>
        <taxon>Pseudonocardia</taxon>
    </lineage>
</organism>